<dbReference type="Gene3D" id="3.40.50.1820">
    <property type="entry name" value="alpha/beta hydrolase"/>
    <property type="match status" value="1"/>
</dbReference>
<comment type="caution">
    <text evidence="2">The sequence shown here is derived from an EMBL/GenBank/DDBJ whole genome shotgun (WGS) entry which is preliminary data.</text>
</comment>
<gene>
    <name evidence="2" type="ORF">GCM10011611_29160</name>
</gene>
<feature type="chain" id="PRO_5035263813" description="Alpha/beta hydrolase" evidence="1">
    <location>
        <begin position="22"/>
        <end position="361"/>
    </location>
</feature>
<evidence type="ECO:0008006" key="4">
    <source>
        <dbReference type="Google" id="ProtNLM"/>
    </source>
</evidence>
<evidence type="ECO:0000256" key="1">
    <source>
        <dbReference type="SAM" id="SignalP"/>
    </source>
</evidence>
<reference evidence="2" key="2">
    <citation type="submission" date="2020-09" db="EMBL/GenBank/DDBJ databases">
        <authorList>
            <person name="Sun Q."/>
            <person name="Zhou Y."/>
        </authorList>
    </citation>
    <scope>NUCLEOTIDE SEQUENCE</scope>
    <source>
        <strain evidence="2">CGMCC 1.15725</strain>
    </source>
</reference>
<name>A0A8J2YVD8_9PROT</name>
<dbReference type="SUPFAM" id="SSF53474">
    <property type="entry name" value="alpha/beta-Hydrolases"/>
    <property type="match status" value="1"/>
</dbReference>
<organism evidence="2 3">
    <name type="scientific">Aliidongia dinghuensis</name>
    <dbReference type="NCBI Taxonomy" id="1867774"/>
    <lineage>
        <taxon>Bacteria</taxon>
        <taxon>Pseudomonadati</taxon>
        <taxon>Pseudomonadota</taxon>
        <taxon>Alphaproteobacteria</taxon>
        <taxon>Rhodospirillales</taxon>
        <taxon>Dongiaceae</taxon>
        <taxon>Aliidongia</taxon>
    </lineage>
</organism>
<dbReference type="EMBL" id="BMJQ01000007">
    <property type="protein sequence ID" value="GGF21232.1"/>
    <property type="molecule type" value="Genomic_DNA"/>
</dbReference>
<dbReference type="Proteomes" id="UP000646365">
    <property type="component" value="Unassembled WGS sequence"/>
</dbReference>
<sequence>MLLRTLTLLAILALAVPPARAETELVAAYPEAIRGPAAAHGAIIWNHGLSHDEAVATAPIAAVMTAFRDAGWDVYRLDRGIVGDREEDSTVALLAAIDQLNAKGYAKLVTAGQSFGAWISLTAATRTDKLAAVLVNAPAAYGDARTRGFERNASLLYPKLEALHPVPVVVSFFNRDLFDPGGRGPEAERILAARRVPHLIIDQPAVLEGHGAGNSVYFAKRFGPCWLAAAETGRAPTRDACESHWGESPSADLPLPADLAIVPGGLVGKWYGNYTIGREVMVAVTRIDGDKADGVLSVGPTNAARGQSSPLSGHVADGKLVFAGPNRQTLTLAPASDGTASLLWVSADETSRLAALLHRVP</sequence>
<dbReference type="AlphaFoldDB" id="A0A8J2YVD8"/>
<keyword evidence="3" id="KW-1185">Reference proteome</keyword>
<evidence type="ECO:0000313" key="3">
    <source>
        <dbReference type="Proteomes" id="UP000646365"/>
    </source>
</evidence>
<protein>
    <recommendedName>
        <fullName evidence="4">Alpha/beta hydrolase</fullName>
    </recommendedName>
</protein>
<reference evidence="2" key="1">
    <citation type="journal article" date="2014" name="Int. J. Syst. Evol. Microbiol.">
        <title>Complete genome sequence of Corynebacterium casei LMG S-19264T (=DSM 44701T), isolated from a smear-ripened cheese.</title>
        <authorList>
            <consortium name="US DOE Joint Genome Institute (JGI-PGF)"/>
            <person name="Walter F."/>
            <person name="Albersmeier A."/>
            <person name="Kalinowski J."/>
            <person name="Ruckert C."/>
        </authorList>
    </citation>
    <scope>NUCLEOTIDE SEQUENCE</scope>
    <source>
        <strain evidence="2">CGMCC 1.15725</strain>
    </source>
</reference>
<keyword evidence="1" id="KW-0732">Signal</keyword>
<feature type="signal peptide" evidence="1">
    <location>
        <begin position="1"/>
        <end position="21"/>
    </location>
</feature>
<evidence type="ECO:0000313" key="2">
    <source>
        <dbReference type="EMBL" id="GGF21232.1"/>
    </source>
</evidence>
<dbReference type="InterPro" id="IPR029058">
    <property type="entry name" value="AB_hydrolase_fold"/>
</dbReference>
<accession>A0A8J2YVD8</accession>
<proteinExistence type="predicted"/>
<dbReference type="RefSeq" id="WP_189046956.1">
    <property type="nucleotide sequence ID" value="NZ_BMJQ01000007.1"/>
</dbReference>